<proteinExistence type="predicted"/>
<comment type="caution">
    <text evidence="2">The sequence shown here is derived from an EMBL/GenBank/DDBJ whole genome shotgun (WGS) entry which is preliminary data.</text>
</comment>
<gene>
    <name evidence="2" type="ORF">Tci_047252</name>
</gene>
<protein>
    <submittedName>
        <fullName evidence="2">Retrovirus-related Pol polyprotein from transposon TNT 1-94</fullName>
    </submittedName>
</protein>
<dbReference type="Pfam" id="PF07727">
    <property type="entry name" value="RVT_2"/>
    <property type="match status" value="1"/>
</dbReference>
<sequence length="195" mass="22313">MTFNESPPPTKLSPLVDDDAEIMHHEFEISMMGELNFFLGLKIKQMKDRIFFNQSKYIKEMLMKFGLEDSKPTKTPMSTKIKITKGDEADSVVNTKYQVLRCYVILLSEPQCELEHPSHTVETPTSSCNIVFFLTLASRQGMSSEEMKQVVAQRVTNAIEAIVIYVLKIRMAHDSMNQVMREEATLGKNVSNKRK</sequence>
<feature type="domain" description="Reverse transcriptase Ty1/copia-type" evidence="1">
    <location>
        <begin position="16"/>
        <end position="78"/>
    </location>
</feature>
<evidence type="ECO:0000259" key="1">
    <source>
        <dbReference type="Pfam" id="PF07727"/>
    </source>
</evidence>
<organism evidence="2">
    <name type="scientific">Tanacetum cinerariifolium</name>
    <name type="common">Dalmatian daisy</name>
    <name type="synonym">Chrysanthemum cinerariifolium</name>
    <dbReference type="NCBI Taxonomy" id="118510"/>
    <lineage>
        <taxon>Eukaryota</taxon>
        <taxon>Viridiplantae</taxon>
        <taxon>Streptophyta</taxon>
        <taxon>Embryophyta</taxon>
        <taxon>Tracheophyta</taxon>
        <taxon>Spermatophyta</taxon>
        <taxon>Magnoliopsida</taxon>
        <taxon>eudicotyledons</taxon>
        <taxon>Gunneridae</taxon>
        <taxon>Pentapetalae</taxon>
        <taxon>asterids</taxon>
        <taxon>campanulids</taxon>
        <taxon>Asterales</taxon>
        <taxon>Asteraceae</taxon>
        <taxon>Asteroideae</taxon>
        <taxon>Anthemideae</taxon>
        <taxon>Anthemidinae</taxon>
        <taxon>Tanacetum</taxon>
    </lineage>
</organism>
<reference evidence="2" key="1">
    <citation type="journal article" date="2019" name="Sci. Rep.">
        <title>Draft genome of Tanacetum cinerariifolium, the natural source of mosquito coil.</title>
        <authorList>
            <person name="Yamashiro T."/>
            <person name="Shiraishi A."/>
            <person name="Satake H."/>
            <person name="Nakayama K."/>
        </authorList>
    </citation>
    <scope>NUCLEOTIDE SEQUENCE</scope>
</reference>
<dbReference type="EMBL" id="BKCJ010007050">
    <property type="protein sequence ID" value="GEU75274.1"/>
    <property type="molecule type" value="Genomic_DNA"/>
</dbReference>
<evidence type="ECO:0000313" key="2">
    <source>
        <dbReference type="EMBL" id="GEU75274.1"/>
    </source>
</evidence>
<dbReference type="InterPro" id="IPR013103">
    <property type="entry name" value="RVT_2"/>
</dbReference>
<accession>A0A6L2MSI5</accession>
<dbReference type="AlphaFoldDB" id="A0A6L2MSI5"/>
<name>A0A6L2MSI5_TANCI</name>